<dbReference type="Proteomes" id="UP001180020">
    <property type="component" value="Unassembled WGS sequence"/>
</dbReference>
<reference evidence="1" key="2">
    <citation type="submission" date="2023-06" db="EMBL/GenBank/DDBJ databases">
        <authorList>
            <person name="Ma L."/>
            <person name="Liu K.-W."/>
            <person name="Li Z."/>
            <person name="Hsiao Y.-Y."/>
            <person name="Qi Y."/>
            <person name="Fu T."/>
            <person name="Tang G."/>
            <person name="Zhang D."/>
            <person name="Sun W.-H."/>
            <person name="Liu D.-K."/>
            <person name="Li Y."/>
            <person name="Chen G.-Z."/>
            <person name="Liu X.-D."/>
            <person name="Liao X.-Y."/>
            <person name="Jiang Y.-T."/>
            <person name="Yu X."/>
            <person name="Hao Y."/>
            <person name="Huang J."/>
            <person name="Zhao X.-W."/>
            <person name="Ke S."/>
            <person name="Chen Y.-Y."/>
            <person name="Wu W.-L."/>
            <person name="Hsu J.-L."/>
            <person name="Lin Y.-F."/>
            <person name="Huang M.-D."/>
            <person name="Li C.-Y."/>
            <person name="Huang L."/>
            <person name="Wang Z.-W."/>
            <person name="Zhao X."/>
            <person name="Zhong W.-Y."/>
            <person name="Peng D.-H."/>
            <person name="Ahmad S."/>
            <person name="Lan S."/>
            <person name="Zhang J.-S."/>
            <person name="Tsai W.-C."/>
            <person name="Van De Peer Y."/>
            <person name="Liu Z.-J."/>
        </authorList>
    </citation>
    <scope>NUCLEOTIDE SEQUENCE</scope>
    <source>
        <strain evidence="1">CP</strain>
        <tissue evidence="1">Leaves</tissue>
    </source>
</reference>
<keyword evidence="2" id="KW-1185">Reference proteome</keyword>
<dbReference type="EMBL" id="JAUJYO010000011">
    <property type="protein sequence ID" value="KAK1303534.1"/>
    <property type="molecule type" value="Genomic_DNA"/>
</dbReference>
<comment type="caution">
    <text evidence="1">The sequence shown here is derived from an EMBL/GenBank/DDBJ whole genome shotgun (WGS) entry which is preliminary data.</text>
</comment>
<sequence length="70" mass="7963">MWNGANTTTDCYGQEDLCSLQGARISSPTNVRGWLFEEWKNNRSMKSHEENFLLCGKHQVSLCVIEDVLA</sequence>
<gene>
    <name evidence="1" type="ORF">QJS10_CPB11g01935</name>
</gene>
<organism evidence="1 2">
    <name type="scientific">Acorus calamus</name>
    <name type="common">Sweet flag</name>
    <dbReference type="NCBI Taxonomy" id="4465"/>
    <lineage>
        <taxon>Eukaryota</taxon>
        <taxon>Viridiplantae</taxon>
        <taxon>Streptophyta</taxon>
        <taxon>Embryophyta</taxon>
        <taxon>Tracheophyta</taxon>
        <taxon>Spermatophyta</taxon>
        <taxon>Magnoliopsida</taxon>
        <taxon>Liliopsida</taxon>
        <taxon>Acoraceae</taxon>
        <taxon>Acorus</taxon>
    </lineage>
</organism>
<accession>A0AAV9DRW0</accession>
<protein>
    <submittedName>
        <fullName evidence="1">Uncharacterized protein</fullName>
    </submittedName>
</protein>
<evidence type="ECO:0000313" key="1">
    <source>
        <dbReference type="EMBL" id="KAK1303534.1"/>
    </source>
</evidence>
<dbReference type="AlphaFoldDB" id="A0AAV9DRW0"/>
<proteinExistence type="predicted"/>
<name>A0AAV9DRW0_ACOCL</name>
<reference evidence="1" key="1">
    <citation type="journal article" date="2023" name="Nat. Commun.">
        <title>Diploid and tetraploid genomes of Acorus and the evolution of monocots.</title>
        <authorList>
            <person name="Ma L."/>
            <person name="Liu K.W."/>
            <person name="Li Z."/>
            <person name="Hsiao Y.Y."/>
            <person name="Qi Y."/>
            <person name="Fu T."/>
            <person name="Tang G.D."/>
            <person name="Zhang D."/>
            <person name="Sun W.H."/>
            <person name="Liu D.K."/>
            <person name="Li Y."/>
            <person name="Chen G.Z."/>
            <person name="Liu X.D."/>
            <person name="Liao X.Y."/>
            <person name="Jiang Y.T."/>
            <person name="Yu X."/>
            <person name="Hao Y."/>
            <person name="Huang J."/>
            <person name="Zhao X.W."/>
            <person name="Ke S."/>
            <person name="Chen Y.Y."/>
            <person name="Wu W.L."/>
            <person name="Hsu J.L."/>
            <person name="Lin Y.F."/>
            <person name="Huang M.D."/>
            <person name="Li C.Y."/>
            <person name="Huang L."/>
            <person name="Wang Z.W."/>
            <person name="Zhao X."/>
            <person name="Zhong W.Y."/>
            <person name="Peng D.H."/>
            <person name="Ahmad S."/>
            <person name="Lan S."/>
            <person name="Zhang J.S."/>
            <person name="Tsai W.C."/>
            <person name="Van de Peer Y."/>
            <person name="Liu Z.J."/>
        </authorList>
    </citation>
    <scope>NUCLEOTIDE SEQUENCE</scope>
    <source>
        <strain evidence="1">CP</strain>
    </source>
</reference>
<evidence type="ECO:0000313" key="2">
    <source>
        <dbReference type="Proteomes" id="UP001180020"/>
    </source>
</evidence>